<evidence type="ECO:0000256" key="1">
    <source>
        <dbReference type="ARBA" id="ARBA00006484"/>
    </source>
</evidence>
<dbReference type="FunFam" id="3.40.50.720:FF:000084">
    <property type="entry name" value="Short-chain dehydrogenase reductase"/>
    <property type="match status" value="1"/>
</dbReference>
<reference evidence="3 4" key="1">
    <citation type="journal article" date="2017" name="Water Res.">
        <title>Discovery and metagenomic analysis of an anammox bacterial enrichment related to Candidatus "Brocadia caroliniensis" in a full-scale glycerol-fed nitritation-denitritation separate centrate treatment process.</title>
        <authorList>
            <person name="Park H."/>
            <person name="Brotto A.C."/>
            <person name="van Loosdrecht M.C."/>
            <person name="Chandran K."/>
        </authorList>
    </citation>
    <scope>NUCLEOTIDE SEQUENCE [LARGE SCALE GENOMIC DNA]</scope>
    <source>
        <strain evidence="3">26THWARD</strain>
    </source>
</reference>
<evidence type="ECO:0000313" key="4">
    <source>
        <dbReference type="Proteomes" id="UP000189681"/>
    </source>
</evidence>
<evidence type="ECO:0000313" key="3">
    <source>
        <dbReference type="EMBL" id="OOP58005.1"/>
    </source>
</evidence>
<dbReference type="AlphaFoldDB" id="A0A1V4AXZ7"/>
<sequence length="254" mass="27112">MCVELFSLRDKVALVTGAGKGLGKSMALALSESGAHVAVASRTRSDIETTAHEIQENGVKSIPIVADVTRQEDVSMMVEKVLTELKTIDILVNNAGTFLGGPFLESSVEDWHRMLEVNLTSAYLCSKAAGRHMVERQQGKIINVSSVLGLFGAGSSAAYCASKGGVVQLTRALAMEWAKYHVTVNALAPYTMETELTKSLLEDEKVKNVILSRIPLKRIGKPADLSGAVVFLASKASDYITGQVLCVDGGFSAH</sequence>
<proteinExistence type="inferred from homology"/>
<dbReference type="EMBL" id="AYTS01000004">
    <property type="protein sequence ID" value="OOP58005.1"/>
    <property type="molecule type" value="Genomic_DNA"/>
</dbReference>
<dbReference type="PANTHER" id="PTHR42760">
    <property type="entry name" value="SHORT-CHAIN DEHYDROGENASES/REDUCTASES FAMILY MEMBER"/>
    <property type="match status" value="1"/>
</dbReference>
<dbReference type="NCBIfam" id="NF005559">
    <property type="entry name" value="PRK07231.1"/>
    <property type="match status" value="1"/>
</dbReference>
<dbReference type="PRINTS" id="PR00080">
    <property type="entry name" value="SDRFAMILY"/>
</dbReference>
<evidence type="ECO:0000259" key="2">
    <source>
        <dbReference type="SMART" id="SM00822"/>
    </source>
</evidence>
<feature type="domain" description="Ketoreductase" evidence="2">
    <location>
        <begin position="11"/>
        <end position="180"/>
    </location>
</feature>
<dbReference type="Gene3D" id="3.40.50.720">
    <property type="entry name" value="NAD(P)-binding Rossmann-like Domain"/>
    <property type="match status" value="1"/>
</dbReference>
<dbReference type="PROSITE" id="PS00061">
    <property type="entry name" value="ADH_SHORT"/>
    <property type="match status" value="1"/>
</dbReference>
<dbReference type="SMART" id="SM00822">
    <property type="entry name" value="PKS_KR"/>
    <property type="match status" value="1"/>
</dbReference>
<name>A0A1V4AXZ7_9BACT</name>
<dbReference type="InterPro" id="IPR002347">
    <property type="entry name" value="SDR_fam"/>
</dbReference>
<dbReference type="STRING" id="1004156.AYP45_00465"/>
<dbReference type="Proteomes" id="UP000189681">
    <property type="component" value="Unassembled WGS sequence"/>
</dbReference>
<dbReference type="Pfam" id="PF13561">
    <property type="entry name" value="adh_short_C2"/>
    <property type="match status" value="1"/>
</dbReference>
<dbReference type="InterPro" id="IPR057326">
    <property type="entry name" value="KR_dom"/>
</dbReference>
<dbReference type="InterPro" id="IPR036291">
    <property type="entry name" value="NAD(P)-bd_dom_sf"/>
</dbReference>
<dbReference type="InterPro" id="IPR020904">
    <property type="entry name" value="Sc_DH/Rdtase_CS"/>
</dbReference>
<protein>
    <recommendedName>
        <fullName evidence="2">Ketoreductase domain-containing protein</fullName>
    </recommendedName>
</protein>
<comment type="caution">
    <text evidence="3">The sequence shown here is derived from an EMBL/GenBank/DDBJ whole genome shotgun (WGS) entry which is preliminary data.</text>
</comment>
<gene>
    <name evidence="3" type="ORF">AYP45_00465</name>
</gene>
<accession>A0A1V4AXZ7</accession>
<comment type="similarity">
    <text evidence="1">Belongs to the short-chain dehydrogenases/reductases (SDR) family.</text>
</comment>
<dbReference type="SUPFAM" id="SSF51735">
    <property type="entry name" value="NAD(P)-binding Rossmann-fold domains"/>
    <property type="match status" value="1"/>
</dbReference>
<organism evidence="3 4">
    <name type="scientific">Candidatus Brocadia carolinensis</name>
    <dbReference type="NCBI Taxonomy" id="1004156"/>
    <lineage>
        <taxon>Bacteria</taxon>
        <taxon>Pseudomonadati</taxon>
        <taxon>Planctomycetota</taxon>
        <taxon>Candidatus Brocadiia</taxon>
        <taxon>Candidatus Brocadiales</taxon>
        <taxon>Candidatus Brocadiaceae</taxon>
        <taxon>Candidatus Brocadia</taxon>
    </lineage>
</organism>
<dbReference type="PRINTS" id="PR00081">
    <property type="entry name" value="GDHRDH"/>
</dbReference>
<dbReference type="GO" id="GO:0016616">
    <property type="term" value="F:oxidoreductase activity, acting on the CH-OH group of donors, NAD or NADP as acceptor"/>
    <property type="evidence" value="ECO:0007669"/>
    <property type="project" value="TreeGrafter"/>
</dbReference>